<dbReference type="Pfam" id="PF01252">
    <property type="entry name" value="Peptidase_A8"/>
    <property type="match status" value="1"/>
</dbReference>
<sequence>MSVTPHSFFPLASPRNHAFATPFAVVLVLDVVTKRWAEATLALHTPVEVVGAALRWTLTYNTGAAMSLSVGESSRAFFSIVAIGMVAYLLMLLRQAPAQARAVPAALGMLAAGAIGNLIDRLRHDRGVVDFIDVGTASWRFWTFNVADIGVSCGAILLALLLWREDRVAHKLQMSQSPESPDR</sequence>
<evidence type="ECO:0000256" key="2">
    <source>
        <dbReference type="ARBA" id="ARBA00022475"/>
    </source>
</evidence>
<dbReference type="PROSITE" id="PS00855">
    <property type="entry name" value="SPASE_II"/>
    <property type="match status" value="1"/>
</dbReference>
<evidence type="ECO:0000256" key="5">
    <source>
        <dbReference type="ARBA" id="ARBA00022750"/>
    </source>
</evidence>
<gene>
    <name evidence="9 13" type="primary">lspA</name>
    <name evidence="12" type="ORF">Strain138_000855</name>
    <name evidence="13" type="ORF">Strain318_000855</name>
</gene>
<keyword evidence="2 9" id="KW-1003">Cell membrane</keyword>
<name>A0AA49JZ32_9BACT</name>
<keyword evidence="7 9" id="KW-1133">Transmembrane helix</keyword>
<keyword evidence="4 9" id="KW-0812">Transmembrane</keyword>
<feature type="transmembrane region" description="Helical" evidence="9">
    <location>
        <begin position="100"/>
        <end position="119"/>
    </location>
</feature>
<dbReference type="NCBIfam" id="TIGR00077">
    <property type="entry name" value="lspA"/>
    <property type="match status" value="1"/>
</dbReference>
<comment type="function">
    <text evidence="9 10">This protein specifically catalyzes the removal of signal peptides from prolipoproteins.</text>
</comment>
<evidence type="ECO:0000313" key="12">
    <source>
        <dbReference type="EMBL" id="WKW11600.1"/>
    </source>
</evidence>
<keyword evidence="5 9" id="KW-0064">Aspartyl protease</keyword>
<dbReference type="RefSeq" id="WP_367887298.1">
    <property type="nucleotide sequence ID" value="NZ_CP130612.1"/>
</dbReference>
<dbReference type="EMBL" id="CP130613">
    <property type="protein sequence ID" value="WKW14510.1"/>
    <property type="molecule type" value="Genomic_DNA"/>
</dbReference>
<organism evidence="13 14">
    <name type="scientific">Pseudogemmatithrix spongiicola</name>
    <dbReference type="NCBI Taxonomy" id="3062599"/>
    <lineage>
        <taxon>Bacteria</taxon>
        <taxon>Pseudomonadati</taxon>
        <taxon>Gemmatimonadota</taxon>
        <taxon>Gemmatimonadia</taxon>
        <taxon>Gemmatimonadales</taxon>
        <taxon>Gemmatimonadaceae</taxon>
        <taxon>Pseudogemmatithrix</taxon>
    </lineage>
</organism>
<comment type="similarity">
    <text evidence="1 9 11">Belongs to the peptidase A8 family.</text>
</comment>
<keyword evidence="8 9" id="KW-0472">Membrane</keyword>
<keyword evidence="3 9" id="KW-0645">Protease</keyword>
<evidence type="ECO:0000256" key="10">
    <source>
        <dbReference type="RuleBase" id="RU000594"/>
    </source>
</evidence>
<dbReference type="GO" id="GO:0005886">
    <property type="term" value="C:plasma membrane"/>
    <property type="evidence" value="ECO:0007669"/>
    <property type="project" value="UniProtKB-SubCell"/>
</dbReference>
<evidence type="ECO:0000256" key="6">
    <source>
        <dbReference type="ARBA" id="ARBA00022801"/>
    </source>
</evidence>
<comment type="caution">
    <text evidence="9">Lacks conserved residue(s) required for the propagation of feature annotation.</text>
</comment>
<accession>A0AA49JTG3</accession>
<evidence type="ECO:0000313" key="14">
    <source>
        <dbReference type="Proteomes" id="UP001229955"/>
    </source>
</evidence>
<keyword evidence="14" id="KW-1185">Reference proteome</keyword>
<dbReference type="PRINTS" id="PR00781">
    <property type="entry name" value="LIPOSIGPTASE"/>
</dbReference>
<evidence type="ECO:0000256" key="1">
    <source>
        <dbReference type="ARBA" id="ARBA00006139"/>
    </source>
</evidence>
<reference evidence="13" key="1">
    <citation type="submission" date="2023-07" db="EMBL/GenBank/DDBJ databases">
        <authorList>
            <person name="Haufschild T."/>
            <person name="Kallscheuer N."/>
            <person name="Hammer J."/>
            <person name="Kohn T."/>
            <person name="Kabuu M."/>
            <person name="Jogler M."/>
            <person name="Wohfarth N."/>
            <person name="Heuer A."/>
            <person name="Rohde M."/>
            <person name="van Teeseling M.C.F."/>
            <person name="Jogler C."/>
        </authorList>
    </citation>
    <scope>NUCLEOTIDE SEQUENCE</scope>
    <source>
        <strain evidence="12">Strain 138</strain>
        <strain evidence="13">Strain 318</strain>
    </source>
</reference>
<evidence type="ECO:0000256" key="9">
    <source>
        <dbReference type="HAMAP-Rule" id="MF_00161"/>
    </source>
</evidence>
<feature type="active site" evidence="9">
    <location>
        <position position="148"/>
    </location>
</feature>
<dbReference type="PANTHER" id="PTHR33695">
    <property type="entry name" value="LIPOPROTEIN SIGNAL PEPTIDASE"/>
    <property type="match status" value="1"/>
</dbReference>
<dbReference type="GO" id="GO:0006508">
    <property type="term" value="P:proteolysis"/>
    <property type="evidence" value="ECO:0007669"/>
    <property type="project" value="UniProtKB-KW"/>
</dbReference>
<dbReference type="EMBL" id="CP130612">
    <property type="protein sequence ID" value="WKW11600.1"/>
    <property type="molecule type" value="Genomic_DNA"/>
</dbReference>
<dbReference type="InterPro" id="IPR001872">
    <property type="entry name" value="Peptidase_A8"/>
</dbReference>
<feature type="transmembrane region" description="Helical" evidence="9">
    <location>
        <begin position="76"/>
        <end position="93"/>
    </location>
</feature>
<accession>A0AA49JZ32</accession>
<proteinExistence type="inferred from homology"/>
<evidence type="ECO:0000256" key="3">
    <source>
        <dbReference type="ARBA" id="ARBA00022670"/>
    </source>
</evidence>
<feature type="transmembrane region" description="Helical" evidence="9">
    <location>
        <begin position="139"/>
        <end position="163"/>
    </location>
</feature>
<dbReference type="HAMAP" id="MF_00161">
    <property type="entry name" value="LspA"/>
    <property type="match status" value="1"/>
</dbReference>
<dbReference type="KEGG" id="pspc:Strain318_000855"/>
<dbReference type="GO" id="GO:0004190">
    <property type="term" value="F:aspartic-type endopeptidase activity"/>
    <property type="evidence" value="ECO:0007669"/>
    <property type="project" value="UniProtKB-UniRule"/>
</dbReference>
<evidence type="ECO:0000256" key="11">
    <source>
        <dbReference type="RuleBase" id="RU004181"/>
    </source>
</evidence>
<evidence type="ECO:0000256" key="8">
    <source>
        <dbReference type="ARBA" id="ARBA00023136"/>
    </source>
</evidence>
<comment type="pathway">
    <text evidence="9">Protein modification; lipoprotein biosynthesis (signal peptide cleavage).</text>
</comment>
<evidence type="ECO:0000313" key="13">
    <source>
        <dbReference type="EMBL" id="WKW14510.1"/>
    </source>
</evidence>
<dbReference type="EC" id="3.4.23.36" evidence="9"/>
<evidence type="ECO:0000256" key="7">
    <source>
        <dbReference type="ARBA" id="ARBA00022989"/>
    </source>
</evidence>
<feature type="active site" evidence="9">
    <location>
        <position position="130"/>
    </location>
</feature>
<evidence type="ECO:0000256" key="4">
    <source>
        <dbReference type="ARBA" id="ARBA00022692"/>
    </source>
</evidence>
<protein>
    <recommendedName>
        <fullName evidence="9">Lipoprotein signal peptidase</fullName>
        <ecNumber evidence="9">3.4.23.36</ecNumber>
    </recommendedName>
    <alternativeName>
        <fullName evidence="9">Prolipoprotein signal peptidase</fullName>
    </alternativeName>
    <alternativeName>
        <fullName evidence="9">Signal peptidase II</fullName>
        <shortName evidence="9">SPase II</shortName>
    </alternativeName>
</protein>
<dbReference type="Proteomes" id="UP001229955">
    <property type="component" value="Chromosome"/>
</dbReference>
<dbReference type="PANTHER" id="PTHR33695:SF1">
    <property type="entry name" value="LIPOPROTEIN SIGNAL PEPTIDASE"/>
    <property type="match status" value="1"/>
</dbReference>
<comment type="subcellular location">
    <subcellularLocation>
        <location evidence="9">Cell membrane</location>
        <topology evidence="9">Multi-pass membrane protein</topology>
    </subcellularLocation>
</comment>
<comment type="catalytic activity">
    <reaction evidence="9 10">
        <text>Release of signal peptides from bacterial membrane prolipoproteins. Hydrolyzes -Xaa-Yaa-Zaa-|-(S,diacylglyceryl)Cys-, in which Xaa is hydrophobic (preferably Leu), and Yaa (Ala or Ser) and Zaa (Gly or Ala) have small, neutral side chains.</text>
        <dbReference type="EC" id="3.4.23.36"/>
    </reaction>
</comment>
<dbReference type="AlphaFoldDB" id="A0AA49JZ32"/>
<keyword evidence="6 9" id="KW-0378">Hydrolase</keyword>